<dbReference type="NCBIfam" id="TIGR02177">
    <property type="entry name" value="PorB_KorB"/>
    <property type="match status" value="1"/>
</dbReference>
<dbReference type="CDD" id="cd03375">
    <property type="entry name" value="TPP_OGFOR"/>
    <property type="match status" value="1"/>
</dbReference>
<dbReference type="AlphaFoldDB" id="A0A831RJF2"/>
<reference evidence="4" key="1">
    <citation type="journal article" date="2020" name="mSystems">
        <title>Genome- and Community-Level Interaction Insights into Carbon Utilization and Element Cycling Functions of Hydrothermarchaeota in Hydrothermal Sediment.</title>
        <authorList>
            <person name="Zhou Z."/>
            <person name="Liu Y."/>
            <person name="Xu W."/>
            <person name="Pan J."/>
            <person name="Luo Z.H."/>
            <person name="Li M."/>
        </authorList>
    </citation>
    <scope>NUCLEOTIDE SEQUENCE [LARGE SCALE GENOMIC DNA]</scope>
    <source>
        <strain evidence="4">HyVt-443</strain>
    </source>
</reference>
<dbReference type="GO" id="GO:0045333">
    <property type="term" value="P:cellular respiration"/>
    <property type="evidence" value="ECO:0007669"/>
    <property type="project" value="UniProtKB-ARBA"/>
</dbReference>
<dbReference type="InterPro" id="IPR029061">
    <property type="entry name" value="THDP-binding"/>
</dbReference>
<sequence length="279" mass="29791">MKGSGTPAPLTHKDYRSDTKPVWCPGCGDFGILLAFAKAMAELELAPERVAVVSGIGCSSRLPAYLNVYGFHAVHGRALPVATGLKLARPELTVLAAGGDGDGFSIGGNHFLHACRRNLDITYVVMDNQVYGMTKGQASPTTAPNWDQSKLTPGGPQINPFTPLVIALASGANFIARASSTDTNGTARTLVEAIRHPGFSFVQILSPCVTFRPEQRGWKKLVRPAPVEATDDPARAAHRLMSDDNFYLGTLYKGTRAPFLPTVTGGQEQVQELAAGFRL</sequence>
<gene>
    <name evidence="4" type="ORF">ENI96_03750</name>
</gene>
<evidence type="ECO:0000256" key="1">
    <source>
        <dbReference type="ARBA" id="ARBA00001966"/>
    </source>
</evidence>
<dbReference type="PANTHER" id="PTHR48084">
    <property type="entry name" value="2-OXOGLUTARATE OXIDOREDUCTASE SUBUNIT KORB-RELATED"/>
    <property type="match status" value="1"/>
</dbReference>
<organism evidence="4">
    <name type="scientific">Sedimenticola thiotaurini</name>
    <dbReference type="NCBI Taxonomy" id="1543721"/>
    <lineage>
        <taxon>Bacteria</taxon>
        <taxon>Pseudomonadati</taxon>
        <taxon>Pseudomonadota</taxon>
        <taxon>Gammaproteobacteria</taxon>
        <taxon>Chromatiales</taxon>
        <taxon>Sedimenticolaceae</taxon>
        <taxon>Sedimenticola</taxon>
    </lineage>
</organism>
<dbReference type="GO" id="GO:0044281">
    <property type="term" value="P:small molecule metabolic process"/>
    <property type="evidence" value="ECO:0007669"/>
    <property type="project" value="UniProtKB-ARBA"/>
</dbReference>
<dbReference type="InterPro" id="IPR011766">
    <property type="entry name" value="TPP_enzyme_TPP-bd"/>
</dbReference>
<dbReference type="PANTHER" id="PTHR48084:SF4">
    <property type="entry name" value="2-OXOGLUTARATE OXIDOREDUCTASE SUBUNIT KORB"/>
    <property type="match status" value="1"/>
</dbReference>
<dbReference type="EMBL" id="DRKP01000046">
    <property type="protein sequence ID" value="HEB95530.1"/>
    <property type="molecule type" value="Genomic_DNA"/>
</dbReference>
<evidence type="ECO:0000256" key="2">
    <source>
        <dbReference type="ARBA" id="ARBA00023002"/>
    </source>
</evidence>
<keyword evidence="2" id="KW-0560">Oxidoreductase</keyword>
<dbReference type="Proteomes" id="UP000886251">
    <property type="component" value="Unassembled WGS sequence"/>
</dbReference>
<comment type="caution">
    <text evidence="4">The sequence shown here is derived from an EMBL/GenBank/DDBJ whole genome shotgun (WGS) entry which is preliminary data.</text>
</comment>
<dbReference type="GO" id="GO:0016625">
    <property type="term" value="F:oxidoreductase activity, acting on the aldehyde or oxo group of donors, iron-sulfur protein as acceptor"/>
    <property type="evidence" value="ECO:0007669"/>
    <property type="project" value="UniProtKB-ARBA"/>
</dbReference>
<dbReference type="InterPro" id="IPR011896">
    <property type="entry name" value="OFOB"/>
</dbReference>
<accession>A0A831RJF2</accession>
<protein>
    <submittedName>
        <fullName evidence="4">2-oxoacid:ferredoxin oxidoreductase subunit beta</fullName>
    </submittedName>
</protein>
<comment type="cofactor">
    <cofactor evidence="1">
        <name>[4Fe-4S] cluster</name>
        <dbReference type="ChEBI" id="CHEBI:49883"/>
    </cofactor>
</comment>
<dbReference type="SUPFAM" id="SSF52518">
    <property type="entry name" value="Thiamin diphosphate-binding fold (THDP-binding)"/>
    <property type="match status" value="1"/>
</dbReference>
<evidence type="ECO:0000259" key="3">
    <source>
        <dbReference type="Pfam" id="PF02775"/>
    </source>
</evidence>
<dbReference type="Gene3D" id="3.40.50.970">
    <property type="match status" value="1"/>
</dbReference>
<feature type="domain" description="Thiamine pyrophosphate enzyme TPP-binding" evidence="3">
    <location>
        <begin position="56"/>
        <end position="204"/>
    </location>
</feature>
<dbReference type="Pfam" id="PF02775">
    <property type="entry name" value="TPP_enzyme_C"/>
    <property type="match status" value="1"/>
</dbReference>
<dbReference type="InterPro" id="IPR051457">
    <property type="entry name" value="2-oxoacid:Fd_oxidoreductase"/>
</dbReference>
<dbReference type="GO" id="GO:0030976">
    <property type="term" value="F:thiamine pyrophosphate binding"/>
    <property type="evidence" value="ECO:0007669"/>
    <property type="project" value="InterPro"/>
</dbReference>
<name>A0A831RJF2_9GAMM</name>
<proteinExistence type="predicted"/>
<evidence type="ECO:0000313" key="4">
    <source>
        <dbReference type="EMBL" id="HEB95530.1"/>
    </source>
</evidence>